<organism evidence="2 3">
    <name type="scientific">Plasmodium gallinaceum</name>
    <dbReference type="NCBI Taxonomy" id="5849"/>
    <lineage>
        <taxon>Eukaryota</taxon>
        <taxon>Sar</taxon>
        <taxon>Alveolata</taxon>
        <taxon>Apicomplexa</taxon>
        <taxon>Aconoidasida</taxon>
        <taxon>Haemosporida</taxon>
        <taxon>Plasmodiidae</taxon>
        <taxon>Plasmodium</taxon>
        <taxon>Plasmodium (Haemamoeba)</taxon>
    </lineage>
</organism>
<accession>A0A1J1GYE6</accession>
<protein>
    <submittedName>
        <fullName evidence="2">Fam-g protein</fullName>
    </submittedName>
</protein>
<evidence type="ECO:0000256" key="1">
    <source>
        <dbReference type="SAM" id="Phobius"/>
    </source>
</evidence>
<reference evidence="2" key="1">
    <citation type="submission" date="2015-04" db="EMBL/GenBank/DDBJ databases">
        <authorList>
            <consortium name="Pathogen Informatics"/>
        </authorList>
    </citation>
    <scope>NUCLEOTIDE SEQUENCE [LARGE SCALE GENOMIC DNA]</scope>
    <source>
        <strain evidence="2">8A</strain>
    </source>
</reference>
<dbReference type="Proteomes" id="UP000220797">
    <property type="component" value="Unassembled WGS sequence"/>
</dbReference>
<comment type="caution">
    <text evidence="2">The sequence shown here is derived from an EMBL/GenBank/DDBJ whole genome shotgun (WGS) entry which is preliminary data.</text>
</comment>
<feature type="transmembrane region" description="Helical" evidence="1">
    <location>
        <begin position="7"/>
        <end position="26"/>
    </location>
</feature>
<dbReference type="AlphaFoldDB" id="A0A1J1GYE6"/>
<dbReference type="EMBL" id="CVMV01000051">
    <property type="protein sequence ID" value="CRG96032.1"/>
    <property type="molecule type" value="Genomic_DNA"/>
</dbReference>
<keyword evidence="1" id="KW-0472">Membrane</keyword>
<dbReference type="RefSeq" id="XP_028528840.1">
    <property type="nucleotide sequence ID" value="XM_028672271.1"/>
</dbReference>
<evidence type="ECO:0000313" key="3">
    <source>
        <dbReference type="Proteomes" id="UP000220797"/>
    </source>
</evidence>
<feature type="transmembrane region" description="Helical" evidence="1">
    <location>
        <begin position="84"/>
        <end position="104"/>
    </location>
</feature>
<gene>
    <name evidence="2" type="ORF">PGAL8A_00324500</name>
</gene>
<sequence length="152" mass="18409">MKTYTLCLKIFTFFILTWIFHCFYDYDSNRSFVDKDILQKKNMLKDKRLLAEGNISEKKQTHIKERNEHYPSGEKDNKDEKPAYFMNIYNMLYSAFFLLIYKLFPKRTNRMSNKFIDHILNVNRKNNSEPYLLPELSLNDLLIECSVTFLEY</sequence>
<name>A0A1J1GYE6_PLAGA</name>
<proteinExistence type="predicted"/>
<dbReference type="GeneID" id="39731778"/>
<evidence type="ECO:0000313" key="2">
    <source>
        <dbReference type="EMBL" id="CRG96032.1"/>
    </source>
</evidence>
<keyword evidence="1" id="KW-0812">Transmembrane</keyword>
<keyword evidence="1" id="KW-1133">Transmembrane helix</keyword>
<keyword evidence="3" id="KW-1185">Reference proteome</keyword>
<dbReference type="VEuPathDB" id="PlasmoDB:PGAL8A_00324500"/>